<keyword evidence="3" id="KW-1185">Reference proteome</keyword>
<gene>
    <name evidence="1" type="ORF">GPM918_LOCUS26056</name>
    <name evidence="2" type="ORF">SRO942_LOCUS26144</name>
</gene>
<accession>A0A814ZWL2</accession>
<reference evidence="1" key="1">
    <citation type="submission" date="2021-02" db="EMBL/GenBank/DDBJ databases">
        <authorList>
            <person name="Nowell W R."/>
        </authorList>
    </citation>
    <scope>NUCLEOTIDE SEQUENCE</scope>
</reference>
<sequence>LHSSKTQLALHKINTITLDGSSTTPHEISVSKDLTSVIYREPGLHFVQASAHVGGNETGDVHLWLRLNGKDAENSNCIQTLFDGTSSVVSSQGVMLIDAGDKMELVFSLKNKNLGIVAAFLNGEAASPSLSFSSGKVANKYNLYKTSYAQLSSFKNQFVRDCSASQQYCSIRAVTHLLKTDSKTVLRTAMTDLGTL</sequence>
<dbReference type="EMBL" id="CAJOBC010013916">
    <property type="protein sequence ID" value="CAF4017846.1"/>
    <property type="molecule type" value="Genomic_DNA"/>
</dbReference>
<feature type="non-terminal residue" evidence="1">
    <location>
        <position position="1"/>
    </location>
</feature>
<protein>
    <submittedName>
        <fullName evidence="1">Uncharacterized protein</fullName>
    </submittedName>
</protein>
<name>A0A814ZWL2_9BILA</name>
<evidence type="ECO:0000313" key="3">
    <source>
        <dbReference type="Proteomes" id="UP000663829"/>
    </source>
</evidence>
<dbReference type="AlphaFoldDB" id="A0A814ZWL2"/>
<comment type="caution">
    <text evidence="1">The sequence shown here is derived from an EMBL/GenBank/DDBJ whole genome shotgun (WGS) entry which is preliminary data.</text>
</comment>
<evidence type="ECO:0000313" key="1">
    <source>
        <dbReference type="EMBL" id="CAF1249375.1"/>
    </source>
</evidence>
<proteinExistence type="predicted"/>
<evidence type="ECO:0000313" key="2">
    <source>
        <dbReference type="EMBL" id="CAF4017846.1"/>
    </source>
</evidence>
<organism evidence="1 3">
    <name type="scientific">Didymodactylos carnosus</name>
    <dbReference type="NCBI Taxonomy" id="1234261"/>
    <lineage>
        <taxon>Eukaryota</taxon>
        <taxon>Metazoa</taxon>
        <taxon>Spiralia</taxon>
        <taxon>Gnathifera</taxon>
        <taxon>Rotifera</taxon>
        <taxon>Eurotatoria</taxon>
        <taxon>Bdelloidea</taxon>
        <taxon>Philodinida</taxon>
        <taxon>Philodinidae</taxon>
        <taxon>Didymodactylos</taxon>
    </lineage>
</organism>
<dbReference type="Proteomes" id="UP000663829">
    <property type="component" value="Unassembled WGS sequence"/>
</dbReference>
<dbReference type="EMBL" id="CAJNOQ010010349">
    <property type="protein sequence ID" value="CAF1249375.1"/>
    <property type="molecule type" value="Genomic_DNA"/>
</dbReference>
<dbReference type="Proteomes" id="UP000681722">
    <property type="component" value="Unassembled WGS sequence"/>
</dbReference>